<dbReference type="Proteomes" id="UP000289784">
    <property type="component" value="Unassembled WGS sequence"/>
</dbReference>
<accession>A0A4V1N1F1</accession>
<dbReference type="OrthoDB" id="8038184at2"/>
<name>A0A4V1N1F1_9GAMM</name>
<gene>
    <name evidence="2" type="ORF">EPA99_05805</name>
</gene>
<evidence type="ECO:0000313" key="3">
    <source>
        <dbReference type="Proteomes" id="UP000289784"/>
    </source>
</evidence>
<dbReference type="RefSeq" id="WP_129470243.1">
    <property type="nucleotide sequence ID" value="NZ_SAWZ01000002.1"/>
</dbReference>
<proteinExistence type="predicted"/>
<keyword evidence="3" id="KW-1185">Reference proteome</keyword>
<dbReference type="Pfam" id="PF18982">
    <property type="entry name" value="JetA"/>
    <property type="match status" value="1"/>
</dbReference>
<dbReference type="InterPro" id="IPR043773">
    <property type="entry name" value="JetA"/>
</dbReference>
<sequence length="479" mass="54019">MADDPRDIPALFSQVPDGLFGPLASPNRRHHWRLLYQLYQDRFGPDAPLPPSVGFLRREIVADLERFLLTDDPWEAEEGEAPEASLPARANALYERFRTAGWLRQERIGAREMVSMPPMVARLLGMLTEFIERGPAFLGAKVKSIELQLQQVVAGHAEGDTLDEAADQARQLLSFVAATSVQVREVMTELAREESTASFARALFERYVSKLFVGDYADLHSADHPLARRASILAMVHEIAHSQIRDRLRDWYRQRLTDGDEARAELRLQRALRRLEEIDRIDEYLDRLEADIRLANRRAVAFLDYRLRAPDKLDVLVDRAIRAVLAAPEGVLRLPVAPGGLLHEGRLRPPRQLSAQIERSANPERIATPEQLARMSLLRQMKRARLVLPEDLQRYVGKHLQAGSVDSAALPIQTIADLRAFQTLLTLGIRGGKAGVLRPGDPLRNMLKGFRVELLPDTRTDNGHLAVPRFIVHRQGKAA</sequence>
<dbReference type="AlphaFoldDB" id="A0A4V1N1F1"/>
<feature type="coiled-coil region" evidence="1">
    <location>
        <begin position="261"/>
        <end position="298"/>
    </location>
</feature>
<reference evidence="2 3" key="1">
    <citation type="submission" date="2019-01" db="EMBL/GenBank/DDBJ databases">
        <title>Pseudoxanthomonas composti sp. nov., isolated from compost.</title>
        <authorList>
            <person name="Yang G."/>
        </authorList>
    </citation>
    <scope>NUCLEOTIDE SEQUENCE [LARGE SCALE GENOMIC DNA]</scope>
    <source>
        <strain evidence="2 3">GSS15</strain>
    </source>
</reference>
<dbReference type="EMBL" id="SAWZ01000002">
    <property type="protein sequence ID" value="RXR07429.1"/>
    <property type="molecule type" value="Genomic_DNA"/>
</dbReference>
<protein>
    <submittedName>
        <fullName evidence="2">Uncharacterized protein</fullName>
    </submittedName>
</protein>
<evidence type="ECO:0000256" key="1">
    <source>
        <dbReference type="SAM" id="Coils"/>
    </source>
</evidence>
<evidence type="ECO:0000313" key="2">
    <source>
        <dbReference type="EMBL" id="RXR07429.1"/>
    </source>
</evidence>
<comment type="caution">
    <text evidence="2">The sequence shown here is derived from an EMBL/GenBank/DDBJ whole genome shotgun (WGS) entry which is preliminary data.</text>
</comment>
<organism evidence="2 3">
    <name type="scientific">Pseudoxanthomonas composti</name>
    <dbReference type="NCBI Taxonomy" id="2137479"/>
    <lineage>
        <taxon>Bacteria</taxon>
        <taxon>Pseudomonadati</taxon>
        <taxon>Pseudomonadota</taxon>
        <taxon>Gammaproteobacteria</taxon>
        <taxon>Lysobacterales</taxon>
        <taxon>Lysobacteraceae</taxon>
        <taxon>Pseudoxanthomonas</taxon>
    </lineage>
</organism>
<keyword evidence="1" id="KW-0175">Coiled coil</keyword>